<dbReference type="InterPro" id="IPR027417">
    <property type="entry name" value="P-loop_NTPase"/>
</dbReference>
<gene>
    <name evidence="2" type="ORF">TrLO_g9799</name>
</gene>
<organism evidence="2 3">
    <name type="scientific">Triparma laevis f. longispina</name>
    <dbReference type="NCBI Taxonomy" id="1714387"/>
    <lineage>
        <taxon>Eukaryota</taxon>
        <taxon>Sar</taxon>
        <taxon>Stramenopiles</taxon>
        <taxon>Ochrophyta</taxon>
        <taxon>Bolidophyceae</taxon>
        <taxon>Parmales</taxon>
        <taxon>Triparmaceae</taxon>
        <taxon>Triparma</taxon>
    </lineage>
</organism>
<dbReference type="EMBL" id="BRXW01000173">
    <property type="protein sequence ID" value="GMI12225.1"/>
    <property type="molecule type" value="Genomic_DNA"/>
</dbReference>
<keyword evidence="1" id="KW-0472">Membrane</keyword>
<feature type="transmembrane region" description="Helical" evidence="1">
    <location>
        <begin position="239"/>
        <end position="260"/>
    </location>
</feature>
<feature type="transmembrane region" description="Helical" evidence="1">
    <location>
        <begin position="346"/>
        <end position="364"/>
    </location>
</feature>
<evidence type="ECO:0000313" key="2">
    <source>
        <dbReference type="EMBL" id="GMI12225.1"/>
    </source>
</evidence>
<feature type="transmembrane region" description="Helical" evidence="1">
    <location>
        <begin position="204"/>
        <end position="227"/>
    </location>
</feature>
<dbReference type="Gene3D" id="3.40.50.300">
    <property type="entry name" value="P-loop containing nucleotide triphosphate hydrolases"/>
    <property type="match status" value="1"/>
</dbReference>
<comment type="caution">
    <text evidence="2">The sequence shown here is derived from an EMBL/GenBank/DDBJ whole genome shotgun (WGS) entry which is preliminary data.</text>
</comment>
<keyword evidence="1" id="KW-1133">Transmembrane helix</keyword>
<keyword evidence="3" id="KW-1185">Reference proteome</keyword>
<feature type="transmembrane region" description="Helical" evidence="1">
    <location>
        <begin position="406"/>
        <end position="428"/>
    </location>
</feature>
<name>A0A9W7FHK5_9STRA</name>
<dbReference type="AlphaFoldDB" id="A0A9W7FHK5"/>
<feature type="transmembrane region" description="Helical" evidence="1">
    <location>
        <begin position="318"/>
        <end position="340"/>
    </location>
</feature>
<keyword evidence="1" id="KW-0812">Transmembrane</keyword>
<protein>
    <submittedName>
        <fullName evidence="2">Uncharacterized protein</fullName>
    </submittedName>
</protein>
<feature type="transmembrane region" description="Helical" evidence="1">
    <location>
        <begin position="287"/>
        <end position="306"/>
    </location>
</feature>
<sequence>MVLTVCIGASGSGKTTFLEDVFKVNKCVYIRQYHNIRPFIVVNKIPNFDPSALPFWNLYEEENVNIVVGGTMAGQFTPGFSGGQRKMLLFELIYQRTKDMKDLLICLDEPFAGVTDDFVPYLKNRLSSMSQNHNVLLVTNDHVQAMKEMAKNSIVVSAIDRSFVSVNDMDKVNREVALNAVSNGNDYVHENSKDDQRFFFEVEVFSLAGGLGAVAGFTVFAMTMLIVSYWDSREGSEALVLVGVQIVAFFCINPYLIALADWRTYMTEESEALLHASVNYNKAMKSTLTLIVLLVISIVAFGVINLCMSVNTMAPAKYFVHMLFDSASLTFPFICVGLYTDLPLQVVQIIASLPFLCMIFFSTTFSPGAGLDGVKFLRFLFARFYFWCDLPAFQDLMEDCPDEGMLVPYTVMSGCLGLFLFLCLQLFLTFKAQRTASVGNAKRVEMENSVEFQQLQMKLFGAQLIKNPSHKKGGENGFKVVTPKGGKDKEGFALVATTGDEHL</sequence>
<dbReference type="OrthoDB" id="38405at2759"/>
<evidence type="ECO:0000313" key="3">
    <source>
        <dbReference type="Proteomes" id="UP001165122"/>
    </source>
</evidence>
<reference evidence="3" key="1">
    <citation type="journal article" date="2023" name="Commun. Biol.">
        <title>Genome analysis of Parmales, the sister group of diatoms, reveals the evolutionary specialization of diatoms from phago-mixotrophs to photoautotrophs.</title>
        <authorList>
            <person name="Ban H."/>
            <person name="Sato S."/>
            <person name="Yoshikawa S."/>
            <person name="Yamada K."/>
            <person name="Nakamura Y."/>
            <person name="Ichinomiya M."/>
            <person name="Sato N."/>
            <person name="Blanc-Mathieu R."/>
            <person name="Endo H."/>
            <person name="Kuwata A."/>
            <person name="Ogata H."/>
        </authorList>
    </citation>
    <scope>NUCLEOTIDE SEQUENCE [LARGE SCALE GENOMIC DNA]</scope>
    <source>
        <strain evidence="3">NIES 3700</strain>
    </source>
</reference>
<dbReference type="CDD" id="cd00267">
    <property type="entry name" value="ABC_ATPase"/>
    <property type="match status" value="1"/>
</dbReference>
<accession>A0A9W7FHK5</accession>
<evidence type="ECO:0000256" key="1">
    <source>
        <dbReference type="SAM" id="Phobius"/>
    </source>
</evidence>
<dbReference type="SUPFAM" id="SSF52540">
    <property type="entry name" value="P-loop containing nucleoside triphosphate hydrolases"/>
    <property type="match status" value="1"/>
</dbReference>
<proteinExistence type="predicted"/>
<dbReference type="Proteomes" id="UP001165122">
    <property type="component" value="Unassembled WGS sequence"/>
</dbReference>